<proteinExistence type="predicted"/>
<sequence length="83" mass="9952">METSCHPLLLAVSQNKNDTFCFFFILNDCVLMVLRKDRLKVHICRFIRIKCFRRPQSFVEPIVARYYITLHLNKNSDDLFINK</sequence>
<dbReference type="AlphaFoldDB" id="A0AAU8VFF1"/>
<dbReference type="Proteomes" id="UP000191249">
    <property type="component" value="Chromosome"/>
</dbReference>
<organism evidence="1 2">
    <name type="scientific">Neisseria lactamica</name>
    <dbReference type="NCBI Taxonomy" id="486"/>
    <lineage>
        <taxon>Bacteria</taxon>
        <taxon>Pseudomonadati</taxon>
        <taxon>Pseudomonadota</taxon>
        <taxon>Betaproteobacteria</taxon>
        <taxon>Neisseriales</taxon>
        <taxon>Neisseriaceae</taxon>
        <taxon>Neisseria</taxon>
    </lineage>
</organism>
<name>A0AAU8VFF1_NEILA</name>
<reference evidence="1 2" key="1">
    <citation type="submission" date="2017-03" db="EMBL/GenBank/DDBJ databases">
        <title>N. lactamica Y92-1009 whole genome sequence.</title>
        <authorList>
            <person name="Pandey A.K."/>
            <person name="Read R.C."/>
        </authorList>
    </citation>
    <scope>NUCLEOTIDE SEQUENCE [LARGE SCALE GENOMIC DNA]</scope>
    <source>
        <strain evidence="1 2">Y92-1009</strain>
    </source>
</reference>
<gene>
    <name evidence="1" type="ORF">B2G52_06745</name>
</gene>
<accession>A0AAU8VFF1</accession>
<evidence type="ECO:0000313" key="1">
    <source>
        <dbReference type="EMBL" id="ARB04625.1"/>
    </source>
</evidence>
<keyword evidence="1" id="KW-0808">Transferase</keyword>
<evidence type="ECO:0000313" key="2">
    <source>
        <dbReference type="Proteomes" id="UP000191249"/>
    </source>
</evidence>
<dbReference type="GO" id="GO:0016740">
    <property type="term" value="F:transferase activity"/>
    <property type="evidence" value="ECO:0007669"/>
    <property type="project" value="UniProtKB-KW"/>
</dbReference>
<protein>
    <submittedName>
        <fullName evidence="1">Leucyl/phenylalanyl-tRNA--protein transferase</fullName>
    </submittedName>
</protein>
<dbReference type="EMBL" id="CP019894">
    <property type="protein sequence ID" value="ARB04625.1"/>
    <property type="molecule type" value="Genomic_DNA"/>
</dbReference>